<proteinExistence type="predicted"/>
<dbReference type="PANTHER" id="PTHR47331">
    <property type="entry name" value="PHD-TYPE DOMAIN-CONTAINING PROTEIN"/>
    <property type="match status" value="1"/>
</dbReference>
<organism evidence="2 3">
    <name type="scientific">Aedes albopictus</name>
    <name type="common">Asian tiger mosquito</name>
    <name type="synonym">Stegomyia albopicta</name>
    <dbReference type="NCBI Taxonomy" id="7160"/>
    <lineage>
        <taxon>Eukaryota</taxon>
        <taxon>Metazoa</taxon>
        <taxon>Ecdysozoa</taxon>
        <taxon>Arthropoda</taxon>
        <taxon>Hexapoda</taxon>
        <taxon>Insecta</taxon>
        <taxon>Pterygota</taxon>
        <taxon>Neoptera</taxon>
        <taxon>Endopterygota</taxon>
        <taxon>Diptera</taxon>
        <taxon>Nematocera</taxon>
        <taxon>Culicoidea</taxon>
        <taxon>Culicidae</taxon>
        <taxon>Culicinae</taxon>
        <taxon>Aedini</taxon>
        <taxon>Aedes</taxon>
        <taxon>Stegomyia</taxon>
    </lineage>
</organism>
<dbReference type="GeneID" id="134290547"/>
<evidence type="ECO:0000256" key="1">
    <source>
        <dbReference type="SAM" id="MobiDB-lite"/>
    </source>
</evidence>
<dbReference type="RefSeq" id="XP_062713692.1">
    <property type="nucleotide sequence ID" value="XM_062857708.1"/>
</dbReference>
<evidence type="ECO:0000313" key="3">
    <source>
        <dbReference type="Proteomes" id="UP000069940"/>
    </source>
</evidence>
<sequence length="304" mass="34789">MQYLVSYLSGDAKRLINSFPISDANYKEAWAALSNFYDKKIHVREFVEQPVITNAAADNLRKLVTNSDEVVRQLKALGEEYNTRDPWLIHLLLEKLDKDTRSLWAQRIIYVVNPSYEEFLKFLDNRCDALETCTAFSRKVRTDNQRKDAGKKMQAEKKMQSLHATTVIQKCAKCSSEHPIHMCEDFKKMDLQCKRELVQKAKLCYNCRRPSHSVKNCASKSVCRVGGCKQRHHTLLCPKIENSSDRKEERSDDPKQPTQPSRDPVDVVSSLVVQVPKPLNESFVLPAALINVKTVDGGFLKCRA</sequence>
<dbReference type="EnsemblMetazoa" id="AALFPA23_019935.R29358">
    <property type="protein sequence ID" value="AALFPA23_019935.P29358"/>
    <property type="gene ID" value="AALFPA23_019935"/>
</dbReference>
<keyword evidence="3" id="KW-1185">Reference proteome</keyword>
<protein>
    <recommendedName>
        <fullName evidence="4">CCHC-type domain-containing protein</fullName>
    </recommendedName>
</protein>
<feature type="region of interest" description="Disordered" evidence="1">
    <location>
        <begin position="239"/>
        <end position="266"/>
    </location>
</feature>
<dbReference type="InterPro" id="IPR005312">
    <property type="entry name" value="DUF1759"/>
</dbReference>
<feature type="compositionally biased region" description="Basic and acidic residues" evidence="1">
    <location>
        <begin position="242"/>
        <end position="255"/>
    </location>
</feature>
<evidence type="ECO:0008006" key="4">
    <source>
        <dbReference type="Google" id="ProtNLM"/>
    </source>
</evidence>
<accession>A0ABM1ZMK8</accession>
<reference evidence="3" key="1">
    <citation type="journal article" date="2015" name="Proc. Natl. Acad. Sci. U.S.A.">
        <title>Genome sequence of the Asian Tiger mosquito, Aedes albopictus, reveals insights into its biology, genetics, and evolution.</title>
        <authorList>
            <person name="Chen X.G."/>
            <person name="Jiang X."/>
            <person name="Gu J."/>
            <person name="Xu M."/>
            <person name="Wu Y."/>
            <person name="Deng Y."/>
            <person name="Zhang C."/>
            <person name="Bonizzoni M."/>
            <person name="Dermauw W."/>
            <person name="Vontas J."/>
            <person name="Armbruster P."/>
            <person name="Huang X."/>
            <person name="Yang Y."/>
            <person name="Zhang H."/>
            <person name="He W."/>
            <person name="Peng H."/>
            <person name="Liu Y."/>
            <person name="Wu K."/>
            <person name="Chen J."/>
            <person name="Lirakis M."/>
            <person name="Topalis P."/>
            <person name="Van Leeuwen T."/>
            <person name="Hall A.B."/>
            <person name="Jiang X."/>
            <person name="Thorpe C."/>
            <person name="Mueller R.L."/>
            <person name="Sun C."/>
            <person name="Waterhouse R.M."/>
            <person name="Yan G."/>
            <person name="Tu Z.J."/>
            <person name="Fang X."/>
            <person name="James A.A."/>
        </authorList>
    </citation>
    <scope>NUCLEOTIDE SEQUENCE [LARGE SCALE GENOMIC DNA]</scope>
    <source>
        <strain evidence="3">Foshan</strain>
    </source>
</reference>
<dbReference type="Pfam" id="PF03564">
    <property type="entry name" value="DUF1759"/>
    <property type="match status" value="1"/>
</dbReference>
<name>A0ABM1ZMK8_AEDAL</name>
<dbReference type="Proteomes" id="UP000069940">
    <property type="component" value="Unassembled WGS sequence"/>
</dbReference>
<evidence type="ECO:0000313" key="2">
    <source>
        <dbReference type="EnsemblMetazoa" id="AALFPA23_019935.P29358"/>
    </source>
</evidence>
<dbReference type="PANTHER" id="PTHR47331:SF1">
    <property type="entry name" value="GAG-LIKE PROTEIN"/>
    <property type="match status" value="1"/>
</dbReference>
<reference evidence="2" key="2">
    <citation type="submission" date="2025-05" db="UniProtKB">
        <authorList>
            <consortium name="EnsemblMetazoa"/>
        </authorList>
    </citation>
    <scope>IDENTIFICATION</scope>
    <source>
        <strain evidence="2">Foshan</strain>
    </source>
</reference>